<accession>A0AAW0XPC5</accession>
<dbReference type="Proteomes" id="UP001445076">
    <property type="component" value="Unassembled WGS sequence"/>
</dbReference>
<reference evidence="1 2" key="1">
    <citation type="journal article" date="2024" name="BMC Genomics">
        <title>Genome assembly of redclaw crayfish (Cherax quadricarinatus) provides insights into its immune adaptation and hypoxia tolerance.</title>
        <authorList>
            <person name="Liu Z."/>
            <person name="Zheng J."/>
            <person name="Li H."/>
            <person name="Fang K."/>
            <person name="Wang S."/>
            <person name="He J."/>
            <person name="Zhou D."/>
            <person name="Weng S."/>
            <person name="Chi M."/>
            <person name="Gu Z."/>
            <person name="He J."/>
            <person name="Li F."/>
            <person name="Wang M."/>
        </authorList>
    </citation>
    <scope>NUCLEOTIDE SEQUENCE [LARGE SCALE GENOMIC DNA]</scope>
    <source>
        <strain evidence="1">ZL_2023a</strain>
    </source>
</reference>
<proteinExistence type="predicted"/>
<dbReference type="EMBL" id="JARKIK010000031">
    <property type="protein sequence ID" value="KAK8741143.1"/>
    <property type="molecule type" value="Genomic_DNA"/>
</dbReference>
<gene>
    <name evidence="1" type="ORF">OTU49_002519</name>
</gene>
<keyword evidence="2" id="KW-1185">Reference proteome</keyword>
<comment type="caution">
    <text evidence="1">The sequence shown here is derived from an EMBL/GenBank/DDBJ whole genome shotgun (WGS) entry which is preliminary data.</text>
</comment>
<protein>
    <submittedName>
        <fullName evidence="1">Uncharacterized protein</fullName>
    </submittedName>
</protein>
<name>A0AAW0XPC5_CHEQU</name>
<evidence type="ECO:0000313" key="2">
    <source>
        <dbReference type="Proteomes" id="UP001445076"/>
    </source>
</evidence>
<dbReference type="AlphaFoldDB" id="A0AAW0XPC5"/>
<sequence>MESPTIRWFVIVEEDVTAQLAGVLREGTQVVLVRRVSSIKAQLFSSRVDPDGNIRFHQGGWWSEESWRDNTLHELKTTLVPNLGQLYSNFQARQLLVSTNDNWPFFKINTLDNGTVIPIAGIDLQVITTISEALNFTSVQYNRCHY</sequence>
<evidence type="ECO:0000313" key="1">
    <source>
        <dbReference type="EMBL" id="KAK8741143.1"/>
    </source>
</evidence>
<organism evidence="1 2">
    <name type="scientific">Cherax quadricarinatus</name>
    <name type="common">Australian red claw crayfish</name>
    <dbReference type="NCBI Taxonomy" id="27406"/>
    <lineage>
        <taxon>Eukaryota</taxon>
        <taxon>Metazoa</taxon>
        <taxon>Ecdysozoa</taxon>
        <taxon>Arthropoda</taxon>
        <taxon>Crustacea</taxon>
        <taxon>Multicrustacea</taxon>
        <taxon>Malacostraca</taxon>
        <taxon>Eumalacostraca</taxon>
        <taxon>Eucarida</taxon>
        <taxon>Decapoda</taxon>
        <taxon>Pleocyemata</taxon>
        <taxon>Astacidea</taxon>
        <taxon>Parastacoidea</taxon>
        <taxon>Parastacidae</taxon>
        <taxon>Cherax</taxon>
    </lineage>
</organism>